<sequence length="300" mass="33932">MDPGSLEALVPIRIGAGSFATIYATPGLVQAQKHASQIEKEFEALHVLYNRCNSNSIFAIPRTLAFYNPENNQLRFFPPSPSLRRPREPRATLRPEDFAGLPKRASYLMDRAAPLPQAVGEFIRTSFYTEKARMGVPPPLICRLYFGKELRPSAFINPNNFPIDVARYKAMQTQFGETLFTLDEAVEGIGEMLSRVHWIAGFDARDVEFAMAGSPLVGAVRYYIIDFNQMCPFSKENGQVTELADAFFTNDPYYPRPVRDDPLYVAFKHAYMQACPEDFRSRASLFLEEIEQRYAASGRG</sequence>
<dbReference type="InterPro" id="IPR022137">
    <property type="entry name" value="Znf_prot_DUF3669"/>
</dbReference>
<dbReference type="EMBL" id="JARJLG010000008">
    <property type="protein sequence ID" value="KAJ7778718.1"/>
    <property type="molecule type" value="Genomic_DNA"/>
</dbReference>
<feature type="domain" description="DUF3669" evidence="1">
    <location>
        <begin position="224"/>
        <end position="274"/>
    </location>
</feature>
<organism evidence="2 3">
    <name type="scientific">Mycena maculata</name>
    <dbReference type="NCBI Taxonomy" id="230809"/>
    <lineage>
        <taxon>Eukaryota</taxon>
        <taxon>Fungi</taxon>
        <taxon>Dikarya</taxon>
        <taxon>Basidiomycota</taxon>
        <taxon>Agaricomycotina</taxon>
        <taxon>Agaricomycetes</taxon>
        <taxon>Agaricomycetidae</taxon>
        <taxon>Agaricales</taxon>
        <taxon>Marasmiineae</taxon>
        <taxon>Mycenaceae</taxon>
        <taxon>Mycena</taxon>
    </lineage>
</organism>
<dbReference type="PANTHER" id="PTHR40780:SF2">
    <property type="entry name" value="DUF3669 DOMAIN-CONTAINING PROTEIN"/>
    <property type="match status" value="1"/>
</dbReference>
<dbReference type="Pfam" id="PF12417">
    <property type="entry name" value="DUF3669"/>
    <property type="match status" value="1"/>
</dbReference>
<dbReference type="Proteomes" id="UP001215280">
    <property type="component" value="Unassembled WGS sequence"/>
</dbReference>
<evidence type="ECO:0000313" key="3">
    <source>
        <dbReference type="Proteomes" id="UP001215280"/>
    </source>
</evidence>
<proteinExistence type="predicted"/>
<protein>
    <recommendedName>
        <fullName evidence="1">DUF3669 domain-containing protein</fullName>
    </recommendedName>
</protein>
<reference evidence="2" key="1">
    <citation type="submission" date="2023-03" db="EMBL/GenBank/DDBJ databases">
        <title>Massive genome expansion in bonnet fungi (Mycena s.s.) driven by repeated elements and novel gene families across ecological guilds.</title>
        <authorList>
            <consortium name="Lawrence Berkeley National Laboratory"/>
            <person name="Harder C.B."/>
            <person name="Miyauchi S."/>
            <person name="Viragh M."/>
            <person name="Kuo A."/>
            <person name="Thoen E."/>
            <person name="Andreopoulos B."/>
            <person name="Lu D."/>
            <person name="Skrede I."/>
            <person name="Drula E."/>
            <person name="Henrissat B."/>
            <person name="Morin E."/>
            <person name="Kohler A."/>
            <person name="Barry K."/>
            <person name="LaButti K."/>
            <person name="Morin E."/>
            <person name="Salamov A."/>
            <person name="Lipzen A."/>
            <person name="Mereny Z."/>
            <person name="Hegedus B."/>
            <person name="Baldrian P."/>
            <person name="Stursova M."/>
            <person name="Weitz H."/>
            <person name="Taylor A."/>
            <person name="Grigoriev I.V."/>
            <person name="Nagy L.G."/>
            <person name="Martin F."/>
            <person name="Kauserud H."/>
        </authorList>
    </citation>
    <scope>NUCLEOTIDE SEQUENCE</scope>
    <source>
        <strain evidence="2">CBHHK188m</strain>
    </source>
</reference>
<accession>A0AAD7NX85</accession>
<keyword evidence="3" id="KW-1185">Reference proteome</keyword>
<dbReference type="AlphaFoldDB" id="A0AAD7NX85"/>
<name>A0AAD7NX85_9AGAR</name>
<gene>
    <name evidence="2" type="ORF">DFH07DRAFT_865453</name>
</gene>
<evidence type="ECO:0000313" key="2">
    <source>
        <dbReference type="EMBL" id="KAJ7778718.1"/>
    </source>
</evidence>
<comment type="caution">
    <text evidence="2">The sequence shown here is derived from an EMBL/GenBank/DDBJ whole genome shotgun (WGS) entry which is preliminary data.</text>
</comment>
<evidence type="ECO:0000259" key="1">
    <source>
        <dbReference type="Pfam" id="PF12417"/>
    </source>
</evidence>
<dbReference type="PANTHER" id="PTHR40780">
    <property type="entry name" value="DUF3669 DOMAIN-CONTAINING PROTEIN"/>
    <property type="match status" value="1"/>
</dbReference>